<dbReference type="InterPro" id="IPR016186">
    <property type="entry name" value="C-type_lectin-like/link_sf"/>
</dbReference>
<dbReference type="Proteomes" id="UP001497623">
    <property type="component" value="Unassembled WGS sequence"/>
</dbReference>
<dbReference type="Gene3D" id="3.10.100.10">
    <property type="entry name" value="Mannose-Binding Protein A, subunit A"/>
    <property type="match status" value="1"/>
</dbReference>
<organism evidence="1 2">
    <name type="scientific">Meganyctiphanes norvegica</name>
    <name type="common">Northern krill</name>
    <name type="synonym">Thysanopoda norvegica</name>
    <dbReference type="NCBI Taxonomy" id="48144"/>
    <lineage>
        <taxon>Eukaryota</taxon>
        <taxon>Metazoa</taxon>
        <taxon>Ecdysozoa</taxon>
        <taxon>Arthropoda</taxon>
        <taxon>Crustacea</taxon>
        <taxon>Multicrustacea</taxon>
        <taxon>Malacostraca</taxon>
        <taxon>Eumalacostraca</taxon>
        <taxon>Eucarida</taxon>
        <taxon>Euphausiacea</taxon>
        <taxon>Euphausiidae</taxon>
        <taxon>Meganyctiphanes</taxon>
    </lineage>
</organism>
<accession>A0AAV2Q6I8</accession>
<sequence length="216" mass="25004">ACPNGFDLVENYCYHVGNKLVEWDESKIKCEEMNSKLAEGTEFLNSTEFANYIAQYLNNWGYYEYYEYDYDYGDGGYIFGQFSIGGQYINDSRTNGSWKWLSGEDVNYYVYDFGGTCLSVEYNFFEGNFYFYLDSRFCNNNSFSASGNRYYYGNPILLKYICQAEFENISYSSCEQDGTDYISGQLVLMEADQCQQSWCQDGVIIQYTCGNITTGC</sequence>
<name>A0AAV2Q6I8_MEGNR</name>
<protein>
    <recommendedName>
        <fullName evidence="3">C-type lectin domain-containing protein</fullName>
    </recommendedName>
</protein>
<keyword evidence="2" id="KW-1185">Reference proteome</keyword>
<evidence type="ECO:0008006" key="3">
    <source>
        <dbReference type="Google" id="ProtNLM"/>
    </source>
</evidence>
<dbReference type="InterPro" id="IPR016187">
    <property type="entry name" value="CTDL_fold"/>
</dbReference>
<feature type="non-terminal residue" evidence="1">
    <location>
        <position position="216"/>
    </location>
</feature>
<dbReference type="AlphaFoldDB" id="A0AAV2Q6I8"/>
<evidence type="ECO:0000313" key="2">
    <source>
        <dbReference type="Proteomes" id="UP001497623"/>
    </source>
</evidence>
<evidence type="ECO:0000313" key="1">
    <source>
        <dbReference type="EMBL" id="CAL4070819.1"/>
    </source>
</evidence>
<dbReference type="SUPFAM" id="SSF56436">
    <property type="entry name" value="C-type lectin-like"/>
    <property type="match status" value="1"/>
</dbReference>
<proteinExistence type="predicted"/>
<dbReference type="EMBL" id="CAXKWB010003873">
    <property type="protein sequence ID" value="CAL4070819.1"/>
    <property type="molecule type" value="Genomic_DNA"/>
</dbReference>
<gene>
    <name evidence="1" type="ORF">MNOR_LOCUS8356</name>
</gene>
<comment type="caution">
    <text evidence="1">The sequence shown here is derived from an EMBL/GenBank/DDBJ whole genome shotgun (WGS) entry which is preliminary data.</text>
</comment>
<reference evidence="1 2" key="1">
    <citation type="submission" date="2024-05" db="EMBL/GenBank/DDBJ databases">
        <authorList>
            <person name="Wallberg A."/>
        </authorList>
    </citation>
    <scope>NUCLEOTIDE SEQUENCE [LARGE SCALE GENOMIC DNA]</scope>
</reference>
<feature type="non-terminal residue" evidence="1">
    <location>
        <position position="1"/>
    </location>
</feature>